<name>A0A8S3YTA1_9EUPU</name>
<accession>A0A8S3YTA1</accession>
<proteinExistence type="predicted"/>
<protein>
    <submittedName>
        <fullName evidence="1">Uncharacterized protein</fullName>
    </submittedName>
</protein>
<organism evidence="1 2">
    <name type="scientific">Candidula unifasciata</name>
    <dbReference type="NCBI Taxonomy" id="100452"/>
    <lineage>
        <taxon>Eukaryota</taxon>
        <taxon>Metazoa</taxon>
        <taxon>Spiralia</taxon>
        <taxon>Lophotrochozoa</taxon>
        <taxon>Mollusca</taxon>
        <taxon>Gastropoda</taxon>
        <taxon>Heterobranchia</taxon>
        <taxon>Euthyneura</taxon>
        <taxon>Panpulmonata</taxon>
        <taxon>Eupulmonata</taxon>
        <taxon>Stylommatophora</taxon>
        <taxon>Helicina</taxon>
        <taxon>Helicoidea</taxon>
        <taxon>Geomitridae</taxon>
        <taxon>Candidula</taxon>
    </lineage>
</organism>
<reference evidence="1" key="1">
    <citation type="submission" date="2021-04" db="EMBL/GenBank/DDBJ databases">
        <authorList>
            <consortium name="Molecular Ecology Group"/>
        </authorList>
    </citation>
    <scope>NUCLEOTIDE SEQUENCE</scope>
</reference>
<comment type="caution">
    <text evidence="1">The sequence shown here is derived from an EMBL/GenBank/DDBJ whole genome shotgun (WGS) entry which is preliminary data.</text>
</comment>
<keyword evidence="2" id="KW-1185">Reference proteome</keyword>
<gene>
    <name evidence="1" type="ORF">CUNI_LOCUS3868</name>
</gene>
<dbReference type="Proteomes" id="UP000678393">
    <property type="component" value="Unassembled WGS sequence"/>
</dbReference>
<evidence type="ECO:0000313" key="1">
    <source>
        <dbReference type="EMBL" id="CAG5118310.1"/>
    </source>
</evidence>
<evidence type="ECO:0000313" key="2">
    <source>
        <dbReference type="Proteomes" id="UP000678393"/>
    </source>
</evidence>
<dbReference type="EMBL" id="CAJHNH020000534">
    <property type="protein sequence ID" value="CAG5118310.1"/>
    <property type="molecule type" value="Genomic_DNA"/>
</dbReference>
<dbReference type="AlphaFoldDB" id="A0A8S3YTA1"/>
<sequence length="291" mass="33570">MASHLTVETLLSLTPFQPDGSDAVTSASRDFLLSCIKSQPAIHRVFFPSFEPPPLLKLVEYRTFPIDALSTAFIAEAISKLKDPYNFYRIINKAVVEDQLKEVYESLHWKKLGFHLYTTLYPDVVRETSTNIRLRDFMGADGHIWAEKLASHVMDPRWLRSIHQGIVRGRYTEDLYNRDMNALFVKLHLLDPQSVIPVYQFLLNQKELATRNYLGGRLEWSLIKTDIERAENKSKTPLTASRLSLTSDIDLHYGVDVEDFIVTECRAMGLWNGTRPDNYKIMKARDRCVLM</sequence>
<dbReference type="OrthoDB" id="6282642at2759"/>